<dbReference type="NCBIfam" id="TIGR00219">
    <property type="entry name" value="mreC"/>
    <property type="match status" value="1"/>
</dbReference>
<evidence type="ECO:0000256" key="4">
    <source>
        <dbReference type="ARBA" id="ARBA00032089"/>
    </source>
</evidence>
<dbReference type="GO" id="GO:0005886">
    <property type="term" value="C:plasma membrane"/>
    <property type="evidence" value="ECO:0007669"/>
    <property type="project" value="TreeGrafter"/>
</dbReference>
<gene>
    <name evidence="8" type="primary">mreC</name>
</gene>
<organism evidence="8 9">
    <name type="scientific">Wigglesworthia glossinidia brevipalpis</name>
    <dbReference type="NCBI Taxonomy" id="36870"/>
    <lineage>
        <taxon>Bacteria</taxon>
        <taxon>Pseudomonadati</taxon>
        <taxon>Pseudomonadota</taxon>
        <taxon>Gammaproteobacteria</taxon>
        <taxon>Enterobacterales</taxon>
        <taxon>Erwiniaceae</taxon>
        <taxon>Wigglesworthia</taxon>
    </lineage>
</organism>
<reference evidence="8 9" key="1">
    <citation type="journal article" date="2002" name="Nat. Genet.">
        <title>Genome sequence of the endocellular obligate symbiont of tsetse flies, Wigglesworthia glossinidia.</title>
        <authorList>
            <person name="Akman L."/>
            <person name="Yamashita A."/>
            <person name="Watanabe H."/>
            <person name="Oshima K."/>
            <person name="Shiba T."/>
            <person name="Hattori M."/>
            <person name="Aksoy S."/>
        </authorList>
    </citation>
    <scope>NUCLEOTIDE SEQUENCE [LARGE SCALE GENOMIC DNA]</scope>
</reference>
<dbReference type="EMBL" id="BA000021">
    <property type="protein sequence ID" value="BAC24746.1"/>
    <property type="molecule type" value="Genomic_DNA"/>
</dbReference>
<keyword evidence="3 5" id="KW-0133">Cell shape</keyword>
<dbReference type="InterPro" id="IPR055342">
    <property type="entry name" value="MreC_beta-barrel_core"/>
</dbReference>
<feature type="transmembrane region" description="Helical" evidence="6">
    <location>
        <begin position="12"/>
        <end position="31"/>
    </location>
</feature>
<proteinExistence type="inferred from homology"/>
<dbReference type="PIRSF" id="PIRSF038471">
    <property type="entry name" value="MreC"/>
    <property type="match status" value="1"/>
</dbReference>
<dbReference type="InterPro" id="IPR042175">
    <property type="entry name" value="Cell/Rod_MreC_2"/>
</dbReference>
<dbReference type="Gene3D" id="2.40.10.340">
    <property type="entry name" value="Rod shape-determining protein MreC, domain 1"/>
    <property type="match status" value="1"/>
</dbReference>
<dbReference type="KEGG" id="wbr:mreC"/>
<feature type="domain" description="Rod shape-determining protein MreC beta-barrel core" evidence="7">
    <location>
        <begin position="123"/>
        <end position="269"/>
    </location>
</feature>
<accession>Q8D1V6</accession>
<evidence type="ECO:0000256" key="2">
    <source>
        <dbReference type="ARBA" id="ARBA00013855"/>
    </source>
</evidence>
<evidence type="ECO:0000259" key="7">
    <source>
        <dbReference type="Pfam" id="PF04085"/>
    </source>
</evidence>
<dbReference type="AlphaFoldDB" id="Q8D1V6"/>
<evidence type="ECO:0000256" key="1">
    <source>
        <dbReference type="ARBA" id="ARBA00009369"/>
    </source>
</evidence>
<evidence type="ECO:0000313" key="8">
    <source>
        <dbReference type="EMBL" id="BAC24746.1"/>
    </source>
</evidence>
<dbReference type="Pfam" id="PF04085">
    <property type="entry name" value="MreC"/>
    <property type="match status" value="1"/>
</dbReference>
<dbReference type="GO" id="GO:0008360">
    <property type="term" value="P:regulation of cell shape"/>
    <property type="evidence" value="ECO:0007669"/>
    <property type="project" value="UniProtKB-KW"/>
</dbReference>
<keyword evidence="6" id="KW-0472">Membrane</keyword>
<evidence type="ECO:0000256" key="3">
    <source>
        <dbReference type="ARBA" id="ARBA00022960"/>
    </source>
</evidence>
<dbReference type="InterPro" id="IPR042177">
    <property type="entry name" value="Cell/Rod_1"/>
</dbReference>
<dbReference type="Proteomes" id="UP000000562">
    <property type="component" value="Chromosome"/>
</dbReference>
<dbReference type="Gene3D" id="2.40.10.350">
    <property type="entry name" value="Rod shape-determining protein MreC, domain 2"/>
    <property type="match status" value="1"/>
</dbReference>
<keyword evidence="6" id="KW-1133">Transmembrane helix</keyword>
<comment type="function">
    <text evidence="5">Involved in formation and maintenance of cell shape.</text>
</comment>
<comment type="similarity">
    <text evidence="1 5">Belongs to the MreC family.</text>
</comment>
<dbReference type="PANTHER" id="PTHR34138:SF1">
    <property type="entry name" value="CELL SHAPE-DETERMINING PROTEIN MREC"/>
    <property type="match status" value="1"/>
</dbReference>
<dbReference type="eggNOG" id="COG1792">
    <property type="taxonomic scope" value="Bacteria"/>
</dbReference>
<dbReference type="OrthoDB" id="9808025at2"/>
<dbReference type="PANTHER" id="PTHR34138">
    <property type="entry name" value="CELL SHAPE-DETERMINING PROTEIN MREC"/>
    <property type="match status" value="1"/>
</dbReference>
<dbReference type="HOGENOM" id="CLU_042663_2_0_6"/>
<evidence type="ECO:0000256" key="5">
    <source>
        <dbReference type="PIRNR" id="PIRNR038471"/>
    </source>
</evidence>
<evidence type="ECO:0000256" key="6">
    <source>
        <dbReference type="SAM" id="Phobius"/>
    </source>
</evidence>
<keyword evidence="9" id="KW-1185">Reference proteome</keyword>
<evidence type="ECO:0000313" key="9">
    <source>
        <dbReference type="Proteomes" id="UP000000562"/>
    </source>
</evidence>
<keyword evidence="6" id="KW-0812">Transmembrane</keyword>
<protein>
    <recommendedName>
        <fullName evidence="2 5">Cell shape-determining protein MreC</fullName>
    </recommendedName>
    <alternativeName>
        <fullName evidence="4 5">Cell shape protein MreC</fullName>
    </alternativeName>
</protein>
<name>Q8D1V6_WIGBR</name>
<sequence>MKNLFRKINILRIKFFFSIFISFIIIYFDLYSNRFSKIRCILDTIISPIYFLINAQYESYDNFLNIFLNKTNLYETNKKLNKKILEISSEQLLFNQYKEENIRLRNLLRAPLRKEEKKIFARVIFRNIDFYTNQIIIDKGTNEGIYIGQSVIDNKGIIGQVIASNKFTSRVLLVCDFAHAIPLQSLRSDIRFIAFGNGCDNDLKIEYLKDNLDIKVGDVLVTSGLGGTFPEGYPVATISSVDIKENNPYPVIYAHPTSDFRKLRYILLLCNDNYDIQSLPSNPESVRRVGKDRLMQIKQEIN</sequence>
<dbReference type="InterPro" id="IPR007221">
    <property type="entry name" value="MreC"/>
</dbReference>
<dbReference type="STRING" id="36870.gene:10369114"/>